<dbReference type="AlphaFoldDB" id="A0A6V7W1K0"/>
<sequence length="78" mass="8788">MKNYLILIIILLYSMAVIIAEINMGMNGDGEENVDLIDIDSPPLQLRFRRAICVPASCLNNCDSGNCPYWRRVCHGCK</sequence>
<reference evidence="2 3" key="1">
    <citation type="submission" date="2020-08" db="EMBL/GenBank/DDBJ databases">
        <authorList>
            <person name="Koutsovoulos G."/>
            <person name="Danchin GJ E."/>
        </authorList>
    </citation>
    <scope>NUCLEOTIDE SEQUENCE [LARGE SCALE GENOMIC DNA]</scope>
</reference>
<dbReference type="OrthoDB" id="5901552at2759"/>
<feature type="signal peptide" evidence="1">
    <location>
        <begin position="1"/>
        <end position="20"/>
    </location>
</feature>
<accession>A0A6V7W1K0</accession>
<evidence type="ECO:0000313" key="2">
    <source>
        <dbReference type="EMBL" id="CAD2181020.1"/>
    </source>
</evidence>
<proteinExistence type="predicted"/>
<gene>
    <name evidence="2" type="ORF">MENT_LOCUS33141</name>
</gene>
<organism evidence="2 3">
    <name type="scientific">Meloidogyne enterolobii</name>
    <name type="common">Root-knot nematode worm</name>
    <name type="synonym">Meloidogyne mayaguensis</name>
    <dbReference type="NCBI Taxonomy" id="390850"/>
    <lineage>
        <taxon>Eukaryota</taxon>
        <taxon>Metazoa</taxon>
        <taxon>Ecdysozoa</taxon>
        <taxon>Nematoda</taxon>
        <taxon>Chromadorea</taxon>
        <taxon>Rhabditida</taxon>
        <taxon>Tylenchina</taxon>
        <taxon>Tylenchomorpha</taxon>
        <taxon>Tylenchoidea</taxon>
        <taxon>Meloidogynidae</taxon>
        <taxon>Meloidogyninae</taxon>
        <taxon>Meloidogyne</taxon>
    </lineage>
</organism>
<protein>
    <submittedName>
        <fullName evidence="2">Uncharacterized protein</fullName>
    </submittedName>
</protein>
<keyword evidence="1" id="KW-0732">Signal</keyword>
<dbReference type="Proteomes" id="UP000580250">
    <property type="component" value="Unassembled WGS sequence"/>
</dbReference>
<evidence type="ECO:0000313" key="3">
    <source>
        <dbReference type="Proteomes" id="UP000580250"/>
    </source>
</evidence>
<dbReference type="EMBL" id="CAJEWN010000388">
    <property type="protein sequence ID" value="CAD2181020.1"/>
    <property type="molecule type" value="Genomic_DNA"/>
</dbReference>
<feature type="chain" id="PRO_5028258630" evidence="1">
    <location>
        <begin position="21"/>
        <end position="78"/>
    </location>
</feature>
<name>A0A6V7W1K0_MELEN</name>
<comment type="caution">
    <text evidence="2">The sequence shown here is derived from an EMBL/GenBank/DDBJ whole genome shotgun (WGS) entry which is preliminary data.</text>
</comment>
<evidence type="ECO:0000256" key="1">
    <source>
        <dbReference type="SAM" id="SignalP"/>
    </source>
</evidence>